<feature type="domain" description="C2H2-type" evidence="13">
    <location>
        <begin position="444"/>
        <end position="468"/>
    </location>
</feature>
<dbReference type="PANTHER" id="PTHR24393:SF15">
    <property type="entry name" value="IP01243P-RELATED"/>
    <property type="match status" value="1"/>
</dbReference>
<keyword evidence="9" id="KW-0804">Transcription</keyword>
<evidence type="ECO:0000256" key="4">
    <source>
        <dbReference type="ARBA" id="ARBA00022737"/>
    </source>
</evidence>
<feature type="domain" description="C2H2-type" evidence="13">
    <location>
        <begin position="21"/>
        <end position="48"/>
    </location>
</feature>
<feature type="signal peptide" evidence="12">
    <location>
        <begin position="1"/>
        <end position="18"/>
    </location>
</feature>
<keyword evidence="4" id="KW-0677">Repeat</keyword>
<evidence type="ECO:0000256" key="12">
    <source>
        <dbReference type="SAM" id="SignalP"/>
    </source>
</evidence>
<comment type="similarity">
    <text evidence="2">Belongs to the krueppel C2H2-type zinc-finger protein family.</text>
</comment>
<keyword evidence="10" id="KW-0539">Nucleus</keyword>
<evidence type="ECO:0000256" key="2">
    <source>
        <dbReference type="ARBA" id="ARBA00006991"/>
    </source>
</evidence>
<keyword evidence="3" id="KW-0479">Metal-binding</keyword>
<proteinExistence type="inferred from homology"/>
<feature type="chain" id="PRO_5047155316" evidence="12">
    <location>
        <begin position="19"/>
        <end position="938"/>
    </location>
</feature>
<evidence type="ECO:0000259" key="13">
    <source>
        <dbReference type="PROSITE" id="PS50157"/>
    </source>
</evidence>
<feature type="domain" description="C2H2-type" evidence="13">
    <location>
        <begin position="283"/>
        <end position="306"/>
    </location>
</feature>
<dbReference type="Pfam" id="PF00096">
    <property type="entry name" value="zf-C2H2"/>
    <property type="match status" value="13"/>
</dbReference>
<name>A0ABY7F980_MYAAR</name>
<keyword evidence="8" id="KW-0238">DNA-binding</keyword>
<dbReference type="SMART" id="SM00355">
    <property type="entry name" value="ZnF_C2H2"/>
    <property type="match status" value="15"/>
</dbReference>
<evidence type="ECO:0000256" key="10">
    <source>
        <dbReference type="ARBA" id="ARBA00023242"/>
    </source>
</evidence>
<keyword evidence="15" id="KW-1185">Reference proteome</keyword>
<dbReference type="EMBL" id="CP111021">
    <property type="protein sequence ID" value="WAR18152.1"/>
    <property type="molecule type" value="Genomic_DNA"/>
</dbReference>
<evidence type="ECO:0000256" key="8">
    <source>
        <dbReference type="ARBA" id="ARBA00023125"/>
    </source>
</evidence>
<keyword evidence="6" id="KW-0862">Zinc</keyword>
<dbReference type="Proteomes" id="UP001164746">
    <property type="component" value="Chromosome 10"/>
</dbReference>
<evidence type="ECO:0000256" key="5">
    <source>
        <dbReference type="ARBA" id="ARBA00022771"/>
    </source>
</evidence>
<dbReference type="SUPFAM" id="SSF57667">
    <property type="entry name" value="beta-beta-alpha zinc fingers"/>
    <property type="match status" value="10"/>
</dbReference>
<feature type="domain" description="C2H2-type" evidence="13">
    <location>
        <begin position="80"/>
        <end position="108"/>
    </location>
</feature>
<dbReference type="PANTHER" id="PTHR24393">
    <property type="entry name" value="ZINC FINGER PROTEIN"/>
    <property type="match status" value="1"/>
</dbReference>
<keyword evidence="7" id="KW-0805">Transcription regulation</keyword>
<feature type="domain" description="C2H2-type" evidence="13">
    <location>
        <begin position="906"/>
        <end position="933"/>
    </location>
</feature>
<keyword evidence="12" id="KW-0732">Signal</keyword>
<evidence type="ECO:0000313" key="14">
    <source>
        <dbReference type="EMBL" id="WAR18152.1"/>
    </source>
</evidence>
<protein>
    <submittedName>
        <fullName evidence="14">ZNF91-like protein</fullName>
    </submittedName>
</protein>
<dbReference type="InterPro" id="IPR036236">
    <property type="entry name" value="Znf_C2H2_sf"/>
</dbReference>
<evidence type="ECO:0000256" key="6">
    <source>
        <dbReference type="ARBA" id="ARBA00022833"/>
    </source>
</evidence>
<feature type="domain" description="C2H2-type" evidence="13">
    <location>
        <begin position="567"/>
        <end position="594"/>
    </location>
</feature>
<evidence type="ECO:0000256" key="7">
    <source>
        <dbReference type="ARBA" id="ARBA00023015"/>
    </source>
</evidence>
<feature type="domain" description="C2H2-type" evidence="13">
    <location>
        <begin position="109"/>
        <end position="140"/>
    </location>
</feature>
<feature type="domain" description="C2H2-type" evidence="13">
    <location>
        <begin position="878"/>
        <end position="905"/>
    </location>
</feature>
<feature type="domain" description="C2H2-type" evidence="13">
    <location>
        <begin position="327"/>
        <end position="354"/>
    </location>
</feature>
<gene>
    <name evidence="14" type="ORF">MAR_032746</name>
</gene>
<accession>A0ABY7F980</accession>
<dbReference type="PROSITE" id="PS50157">
    <property type="entry name" value="ZINC_FINGER_C2H2_2"/>
    <property type="match status" value="16"/>
</dbReference>
<feature type="domain" description="C2H2-type" evidence="13">
    <location>
        <begin position="668"/>
        <end position="695"/>
    </location>
</feature>
<evidence type="ECO:0000256" key="1">
    <source>
        <dbReference type="ARBA" id="ARBA00004123"/>
    </source>
</evidence>
<dbReference type="PROSITE" id="PS00028">
    <property type="entry name" value="ZINC_FINGER_C2H2_1"/>
    <property type="match status" value="14"/>
</dbReference>
<dbReference type="Gene3D" id="3.30.160.60">
    <property type="entry name" value="Classic Zinc Finger"/>
    <property type="match status" value="17"/>
</dbReference>
<organism evidence="14 15">
    <name type="scientific">Mya arenaria</name>
    <name type="common">Soft-shell clam</name>
    <dbReference type="NCBI Taxonomy" id="6604"/>
    <lineage>
        <taxon>Eukaryota</taxon>
        <taxon>Metazoa</taxon>
        <taxon>Spiralia</taxon>
        <taxon>Lophotrochozoa</taxon>
        <taxon>Mollusca</taxon>
        <taxon>Bivalvia</taxon>
        <taxon>Autobranchia</taxon>
        <taxon>Heteroconchia</taxon>
        <taxon>Euheterodonta</taxon>
        <taxon>Imparidentia</taxon>
        <taxon>Neoheterodontei</taxon>
        <taxon>Myida</taxon>
        <taxon>Myoidea</taxon>
        <taxon>Myidae</taxon>
        <taxon>Mya</taxon>
    </lineage>
</organism>
<dbReference type="InterPro" id="IPR013087">
    <property type="entry name" value="Znf_C2H2_type"/>
</dbReference>
<evidence type="ECO:0000256" key="9">
    <source>
        <dbReference type="ARBA" id="ARBA00023163"/>
    </source>
</evidence>
<evidence type="ECO:0000256" key="3">
    <source>
        <dbReference type="ARBA" id="ARBA00022723"/>
    </source>
</evidence>
<feature type="domain" description="C2H2-type" evidence="13">
    <location>
        <begin position="595"/>
        <end position="622"/>
    </location>
</feature>
<feature type="domain" description="C2H2-type" evidence="13">
    <location>
        <begin position="772"/>
        <end position="799"/>
    </location>
</feature>
<comment type="subcellular location">
    <subcellularLocation>
        <location evidence="1">Nucleus</location>
    </subcellularLocation>
</comment>
<reference evidence="14" key="1">
    <citation type="submission" date="2022-11" db="EMBL/GenBank/DDBJ databases">
        <title>Centuries of genome instability and evolution in soft-shell clam transmissible cancer (bioRxiv).</title>
        <authorList>
            <person name="Hart S.F.M."/>
            <person name="Yonemitsu M.A."/>
            <person name="Giersch R.M."/>
            <person name="Beal B.F."/>
            <person name="Arriagada G."/>
            <person name="Davis B.W."/>
            <person name="Ostrander E.A."/>
            <person name="Goff S.P."/>
            <person name="Metzger M.J."/>
        </authorList>
    </citation>
    <scope>NUCLEOTIDE SEQUENCE</scope>
    <source>
        <strain evidence="14">MELC-2E11</strain>
        <tissue evidence="14">Siphon/mantle</tissue>
    </source>
</reference>
<evidence type="ECO:0000256" key="11">
    <source>
        <dbReference type="PROSITE-ProRule" id="PRU00042"/>
    </source>
</evidence>
<feature type="domain" description="C2H2-type" evidence="13">
    <location>
        <begin position="696"/>
        <end position="726"/>
    </location>
</feature>
<feature type="domain" description="C2H2-type" evidence="13">
    <location>
        <begin position="416"/>
        <end position="443"/>
    </location>
</feature>
<sequence>MWIIPFLISIHKTVLSSSDVPQCNICFKMLQTKCHLRRHMKIHTGERTHWKSARQRSFTVARRAQNSLVSGQNEVYLDAVVCAICSKIFANKTNRARHMKTVHTGEKPYQCPYCYHSCSQKSNLKRHIMGVEVCHTGEVIHVMCVESRFLLEHTSKCTSEFTQEKNHMFVTFVVEIKHSVDLSHFLEANKNKRTRKDLSQLHEETSEDVNNQNESWPDQMFPHPDLNAQPKFQQNVMNVQEINTQFRLKSNNGSRWIPALNIQPTFQFKKCSLDINPLAQHKFQCNLCDKRFARKLFLEDHIRTHTVMYGSQMPSNRRPTSDVQKKHHCEFCNKAFARKLFLENHMRIHTGEKPFKCEQCGKGFAQKCSLKSHSIVHLKETIKHSDIVSLYEDLFNGNGLPPMISYGQPPLELKKHFCKICNKAFSRKLFLENHVRSHTGEKPFKCRICGKGFTQKCNLKTHFVVTHTASIIHRHSDEKKHKCEICGKGFIRKLFLENHMRIHTGEKPFTCTTPKRSTFVRSVVEGLPDGSIWRITYGFIQEKGHAFTEDQMWESRQDLTDSTKKKHICPLCGKGFARRQYVEEHIRVHTGEKPYKCHFCGKGFKTKSAQKGHLKIHYRQQQLLAAMPDSVENDQLNILLYCHNVLTSDPLEEENTYWELQDDSKKKHKCRICGRGFARRQYVEDHLRTHTGEKPFKCSVCGKCFGKKSTLKRRNTIDFADVGRDSQQSYSDVLNNILYTQQNENHGQNFSPVDLNPPVSDFYNSRPNIKTYPCQVCGKVFCRKDFLERHSVVHTGVRPYKCEVCGNRRIVDCFPWVQCYKDIDDKPFEEQICVFVLQQTVSMQCRSESPQGHAHRREGIYVSNSLLDDIDLSAKRIHQCHLCTRSFSSTSDLRRHVMTHTGEKPYECDVCKRKFNRRGNMRTHMLTHILQKDGTPLM</sequence>
<evidence type="ECO:0000313" key="15">
    <source>
        <dbReference type="Proteomes" id="UP001164746"/>
    </source>
</evidence>
<feature type="domain" description="C2H2-type" evidence="13">
    <location>
        <begin position="481"/>
        <end position="508"/>
    </location>
</feature>
<keyword evidence="5 11" id="KW-0863">Zinc-finger</keyword>
<feature type="domain" description="C2H2-type" evidence="13">
    <location>
        <begin position="355"/>
        <end position="382"/>
    </location>
</feature>